<keyword evidence="2" id="KW-1133">Transmembrane helix</keyword>
<evidence type="ECO:0000256" key="2">
    <source>
        <dbReference type="SAM" id="Phobius"/>
    </source>
</evidence>
<dbReference type="GeneID" id="113514221"/>
<dbReference type="AlphaFoldDB" id="A0A6J1WI55"/>
<protein>
    <submittedName>
        <fullName evidence="4">Uncharacterized protein LOC113514221</fullName>
    </submittedName>
</protein>
<feature type="region of interest" description="Disordered" evidence="1">
    <location>
        <begin position="257"/>
        <end position="321"/>
    </location>
</feature>
<feature type="region of interest" description="Disordered" evidence="1">
    <location>
        <begin position="104"/>
        <end position="134"/>
    </location>
</feature>
<sequence length="321" mass="36499">MTVNGESHQNNFTYNYMEDDDNTVNVTCVLAKSPESMMTYDIQMIEGFGNFSTINSSISTLNRNFKLGINHNGTNIRCILIDHDNKEEIATIFMTLNITTPNKNKVTQKPATSKDTSSELIETSSELSKNNEPNSAQNGQLWLWILIICACVILIFITLSIIKAIKKYFRTLRQSNTEYENLTSQNTQPFPNSSTLEATYCSPADLKSSGSENIYAQPYKPKNPEDLYSIPIPKSKRKNPPAESLYAELAFHNKNDQIDSRNLGRNEKEPEYACIKKAPNANDKQKQASSTDYTNVFEKDRYVNSKDQEYVEPSYYEVGHR</sequence>
<proteinExistence type="predicted"/>
<keyword evidence="3" id="KW-1185">Reference proteome</keyword>
<name>A0A6J1WI55_GALME</name>
<organism evidence="3 4">
    <name type="scientific">Galleria mellonella</name>
    <name type="common">Greater wax moth</name>
    <dbReference type="NCBI Taxonomy" id="7137"/>
    <lineage>
        <taxon>Eukaryota</taxon>
        <taxon>Metazoa</taxon>
        <taxon>Ecdysozoa</taxon>
        <taxon>Arthropoda</taxon>
        <taxon>Hexapoda</taxon>
        <taxon>Insecta</taxon>
        <taxon>Pterygota</taxon>
        <taxon>Neoptera</taxon>
        <taxon>Endopterygota</taxon>
        <taxon>Lepidoptera</taxon>
        <taxon>Glossata</taxon>
        <taxon>Ditrysia</taxon>
        <taxon>Pyraloidea</taxon>
        <taxon>Pyralidae</taxon>
        <taxon>Galleriinae</taxon>
        <taxon>Galleria</taxon>
    </lineage>
</organism>
<dbReference type="RefSeq" id="XP_026754039.2">
    <property type="nucleotide sequence ID" value="XM_026898238.3"/>
</dbReference>
<feature type="compositionally biased region" description="Basic and acidic residues" evidence="1">
    <location>
        <begin position="297"/>
        <end position="309"/>
    </location>
</feature>
<accession>A0A6J1WI55</accession>
<gene>
    <name evidence="4" type="primary">LOC113514221</name>
</gene>
<keyword evidence="2" id="KW-0472">Membrane</keyword>
<feature type="compositionally biased region" description="Polar residues" evidence="1">
    <location>
        <begin position="104"/>
        <end position="115"/>
    </location>
</feature>
<evidence type="ECO:0000313" key="3">
    <source>
        <dbReference type="Proteomes" id="UP001652740"/>
    </source>
</evidence>
<feature type="compositionally biased region" description="Basic and acidic residues" evidence="1">
    <location>
        <begin position="257"/>
        <end position="271"/>
    </location>
</feature>
<feature type="transmembrane region" description="Helical" evidence="2">
    <location>
        <begin position="141"/>
        <end position="165"/>
    </location>
</feature>
<reference evidence="4" key="1">
    <citation type="submission" date="2025-08" db="UniProtKB">
        <authorList>
            <consortium name="RefSeq"/>
        </authorList>
    </citation>
    <scope>IDENTIFICATION</scope>
    <source>
        <tissue evidence="4">Whole larvae</tissue>
    </source>
</reference>
<evidence type="ECO:0000256" key="1">
    <source>
        <dbReference type="SAM" id="MobiDB-lite"/>
    </source>
</evidence>
<dbReference type="Proteomes" id="UP001652740">
    <property type="component" value="Unplaced"/>
</dbReference>
<dbReference type="KEGG" id="gmw:113514221"/>
<feature type="compositionally biased region" description="Low complexity" evidence="1">
    <location>
        <begin position="118"/>
        <end position="128"/>
    </location>
</feature>
<evidence type="ECO:0000313" key="4">
    <source>
        <dbReference type="RefSeq" id="XP_026754039.2"/>
    </source>
</evidence>
<keyword evidence="2" id="KW-0812">Transmembrane</keyword>